<reference evidence="1 2" key="1">
    <citation type="submission" date="2013-01" db="EMBL/GenBank/DDBJ databases">
        <authorList>
            <person name="Harkins D.M."/>
            <person name="Durkin A.S."/>
            <person name="Brinkac L.M."/>
            <person name="Haft D.H."/>
            <person name="Selengut J.D."/>
            <person name="Sanka R."/>
            <person name="DePew J."/>
            <person name="Purushe J."/>
            <person name="Peacock S.J."/>
            <person name="Thaipadungpanit J."/>
            <person name="Wuthiekanun V.W."/>
            <person name="Day N.P."/>
            <person name="Vinetz J.M."/>
            <person name="Sutton G.G."/>
            <person name="Nierman W.C."/>
            <person name="Fouts D.E."/>
        </authorList>
    </citation>
    <scope>NUCLEOTIDE SEQUENCE [LARGE SCALE GENOMIC DNA]</scope>
    <source>
        <strain evidence="1 2">FPW1039</strain>
    </source>
</reference>
<gene>
    <name evidence="1" type="ORF">LEP1GSC079_1598</name>
</gene>
<dbReference type="EMBL" id="AKWR02000148">
    <property type="protein sequence ID" value="EMJ35932.1"/>
    <property type="molecule type" value="Genomic_DNA"/>
</dbReference>
<dbReference type="AlphaFoldDB" id="A0A0F6ID07"/>
<name>A0A0F6ID07_LEPIR</name>
<accession>A0A0F6ID07</accession>
<evidence type="ECO:0000313" key="2">
    <source>
        <dbReference type="Proteomes" id="UP000012164"/>
    </source>
</evidence>
<organism evidence="1 2">
    <name type="scientific">Leptospira interrogans str. FPW1039</name>
    <dbReference type="NCBI Taxonomy" id="1193040"/>
    <lineage>
        <taxon>Bacteria</taxon>
        <taxon>Pseudomonadati</taxon>
        <taxon>Spirochaetota</taxon>
        <taxon>Spirochaetia</taxon>
        <taxon>Leptospirales</taxon>
        <taxon>Leptospiraceae</taxon>
        <taxon>Leptospira</taxon>
    </lineage>
</organism>
<proteinExistence type="predicted"/>
<evidence type="ECO:0000313" key="1">
    <source>
        <dbReference type="EMBL" id="EMJ35932.1"/>
    </source>
</evidence>
<protein>
    <submittedName>
        <fullName evidence="1">Uncharacterized protein</fullName>
    </submittedName>
</protein>
<dbReference type="Proteomes" id="UP000012164">
    <property type="component" value="Unassembled WGS sequence"/>
</dbReference>
<comment type="caution">
    <text evidence="1">The sequence shown here is derived from an EMBL/GenBank/DDBJ whole genome shotgun (WGS) entry which is preliminary data.</text>
</comment>
<sequence>MDSCSNLKNSAALLLDHSASFMEFCFMLLVVRDEDVSKSFAKY</sequence>